<dbReference type="Proteomes" id="UP000264693">
    <property type="component" value="Chromosome"/>
</dbReference>
<keyword evidence="2 4" id="KW-0238">DNA-binding</keyword>
<dbReference type="Pfam" id="PF21993">
    <property type="entry name" value="TetR_C_13_2"/>
    <property type="match status" value="1"/>
</dbReference>
<gene>
    <name evidence="6" type="ORF">AMRN_0605</name>
    <name evidence="7" type="ORF">CPH92_12105</name>
</gene>
<accession>A0A347TIE4</accession>
<protein>
    <submittedName>
        <fullName evidence="6">Transcriptional regulator, TetR/AcrR family</fullName>
    </submittedName>
</protein>
<dbReference type="EMBL" id="NXAO01000058">
    <property type="protein sequence ID" value="PHO14405.1"/>
    <property type="molecule type" value="Genomic_DNA"/>
</dbReference>
<proteinExistence type="predicted"/>
<keyword evidence="3" id="KW-0804">Transcription</keyword>
<dbReference type="InterPro" id="IPR036271">
    <property type="entry name" value="Tet_transcr_reg_TetR-rel_C_sf"/>
</dbReference>
<dbReference type="SUPFAM" id="SSF48498">
    <property type="entry name" value="Tetracyclin repressor-like, C-terminal domain"/>
    <property type="match status" value="1"/>
</dbReference>
<evidence type="ECO:0000313" key="8">
    <source>
        <dbReference type="Proteomes" id="UP000224740"/>
    </source>
</evidence>
<dbReference type="PRINTS" id="PR00455">
    <property type="entry name" value="HTHTETR"/>
</dbReference>
<evidence type="ECO:0000256" key="1">
    <source>
        <dbReference type="ARBA" id="ARBA00023015"/>
    </source>
</evidence>
<evidence type="ECO:0000256" key="4">
    <source>
        <dbReference type="PROSITE-ProRule" id="PRU00335"/>
    </source>
</evidence>
<dbReference type="PANTHER" id="PTHR47506">
    <property type="entry name" value="TRANSCRIPTIONAL REGULATORY PROTEIN"/>
    <property type="match status" value="1"/>
</dbReference>
<evidence type="ECO:0000259" key="5">
    <source>
        <dbReference type="PROSITE" id="PS50977"/>
    </source>
</evidence>
<feature type="domain" description="HTH tetR-type" evidence="5">
    <location>
        <begin position="5"/>
        <end position="65"/>
    </location>
</feature>
<dbReference type="InterPro" id="IPR001647">
    <property type="entry name" value="HTH_TetR"/>
</dbReference>
<dbReference type="Gene3D" id="1.10.357.10">
    <property type="entry name" value="Tetracycline Repressor, domain 2"/>
    <property type="match status" value="1"/>
</dbReference>
<organism evidence="6 9">
    <name type="scientific">Malaciobacter marinus</name>
    <dbReference type="NCBI Taxonomy" id="505249"/>
    <lineage>
        <taxon>Bacteria</taxon>
        <taxon>Pseudomonadati</taxon>
        <taxon>Campylobacterota</taxon>
        <taxon>Epsilonproteobacteria</taxon>
        <taxon>Campylobacterales</taxon>
        <taxon>Arcobacteraceae</taxon>
        <taxon>Malaciobacter</taxon>
    </lineage>
</organism>
<reference evidence="6 9" key="3">
    <citation type="submission" date="2018-08" db="EMBL/GenBank/DDBJ databases">
        <title>Complete genome of the Arcobacter marinus type strain JCM 15502.</title>
        <authorList>
            <person name="Miller W.G."/>
            <person name="Yee E."/>
            <person name="Huynh S."/>
            <person name="Parker C.T."/>
        </authorList>
    </citation>
    <scope>NUCLEOTIDE SEQUENCE [LARGE SCALE GENOMIC DNA]</scope>
    <source>
        <strain evidence="6 9">JCM 15502</strain>
    </source>
</reference>
<dbReference type="InterPro" id="IPR009057">
    <property type="entry name" value="Homeodomain-like_sf"/>
</dbReference>
<dbReference type="RefSeq" id="WP_099312195.1">
    <property type="nucleotide sequence ID" value="NZ_CP032101.1"/>
</dbReference>
<dbReference type="KEGG" id="amar:AMRN_0605"/>
<dbReference type="Proteomes" id="UP000224740">
    <property type="component" value="Unassembled WGS sequence"/>
</dbReference>
<evidence type="ECO:0000256" key="2">
    <source>
        <dbReference type="ARBA" id="ARBA00023125"/>
    </source>
</evidence>
<keyword evidence="1" id="KW-0805">Transcription regulation</keyword>
<dbReference type="SUPFAM" id="SSF46689">
    <property type="entry name" value="Homeodomain-like"/>
    <property type="match status" value="1"/>
</dbReference>
<dbReference type="PANTHER" id="PTHR47506:SF1">
    <property type="entry name" value="HTH-TYPE TRANSCRIPTIONAL REGULATOR YJDC"/>
    <property type="match status" value="1"/>
</dbReference>
<keyword evidence="8" id="KW-1185">Reference proteome</keyword>
<evidence type="ECO:0000313" key="6">
    <source>
        <dbReference type="EMBL" id="AXX86372.1"/>
    </source>
</evidence>
<dbReference type="Pfam" id="PF00440">
    <property type="entry name" value="TetR_N"/>
    <property type="match status" value="1"/>
</dbReference>
<reference evidence="8" key="1">
    <citation type="submission" date="2017-09" db="EMBL/GenBank/DDBJ databases">
        <title>Arcobacter canalis sp. nov., a new species isolated from a water canal contaminated with urban sewage.</title>
        <authorList>
            <person name="Perez-Cataluna A."/>
            <person name="Salas-Masso N."/>
            <person name="Figueras M.J."/>
        </authorList>
    </citation>
    <scope>NUCLEOTIDE SEQUENCE [LARGE SCALE GENOMIC DNA]</scope>
    <source>
        <strain evidence="8">CECT 7727</strain>
    </source>
</reference>
<dbReference type="AlphaFoldDB" id="A0A347TIE4"/>
<evidence type="ECO:0000256" key="3">
    <source>
        <dbReference type="ARBA" id="ARBA00023163"/>
    </source>
</evidence>
<dbReference type="PROSITE" id="PS50977">
    <property type="entry name" value="HTH_TETR_2"/>
    <property type="match status" value="1"/>
</dbReference>
<feature type="DNA-binding region" description="H-T-H motif" evidence="4">
    <location>
        <begin position="28"/>
        <end position="47"/>
    </location>
</feature>
<evidence type="ECO:0000313" key="9">
    <source>
        <dbReference type="Proteomes" id="UP000264693"/>
    </source>
</evidence>
<reference evidence="7" key="2">
    <citation type="submission" date="2017-09" db="EMBL/GenBank/DDBJ databases">
        <authorList>
            <person name="Perez-Cataluna A."/>
            <person name="Figueras M.J."/>
            <person name="Salas-Masso N."/>
        </authorList>
    </citation>
    <scope>NUCLEOTIDE SEQUENCE</scope>
    <source>
        <strain evidence="7">CECT 7727</strain>
    </source>
</reference>
<evidence type="ECO:0000313" key="7">
    <source>
        <dbReference type="EMBL" id="PHO14405.1"/>
    </source>
</evidence>
<dbReference type="InterPro" id="IPR054156">
    <property type="entry name" value="YxaF_TetR_C"/>
</dbReference>
<name>A0A347TIE4_9BACT</name>
<dbReference type="EMBL" id="CP032101">
    <property type="protein sequence ID" value="AXX86372.1"/>
    <property type="molecule type" value="Genomic_DNA"/>
</dbReference>
<sequence>MAIKKTSKEEILNKAINLFKTQGFNHTSMANIADECGLIKGSIYHHFKNKDEIGLEALKYISEYFDKNIFSIKDETLLTKEKLKKIVKKTDEYFLNSNGGCLLANLATEVSNQNEAYKTVIIDYFKTWEDCLAKILEEKYPKNEAQDLAYEYICSLQGSIIMFNLTNNKKRLLKIGKNLLTKV</sequence>
<dbReference type="GO" id="GO:0003677">
    <property type="term" value="F:DNA binding"/>
    <property type="evidence" value="ECO:0007669"/>
    <property type="project" value="UniProtKB-UniRule"/>
</dbReference>